<evidence type="ECO:0000256" key="4">
    <source>
        <dbReference type="ARBA" id="ARBA00023242"/>
    </source>
</evidence>
<keyword evidence="3" id="KW-0804">Transcription</keyword>
<evidence type="ECO:0000256" key="3">
    <source>
        <dbReference type="ARBA" id="ARBA00023163"/>
    </source>
</evidence>
<name>A0A2I4E526_JUGRE</name>
<keyword evidence="1" id="KW-0805">Transcription regulation</keyword>
<dbReference type="InterPro" id="IPR003441">
    <property type="entry name" value="NAC-dom"/>
</dbReference>
<feature type="region of interest" description="Disordered" evidence="5">
    <location>
        <begin position="204"/>
        <end position="235"/>
    </location>
</feature>
<dbReference type="AlphaFoldDB" id="A0A2I4E526"/>
<dbReference type="GO" id="GO:0006355">
    <property type="term" value="P:regulation of DNA-templated transcription"/>
    <property type="evidence" value="ECO:0007669"/>
    <property type="project" value="InterPro"/>
</dbReference>
<keyword evidence="2" id="KW-0238">DNA-binding</keyword>
<evidence type="ECO:0000256" key="5">
    <source>
        <dbReference type="SAM" id="MobiDB-lite"/>
    </source>
</evidence>
<dbReference type="InterPro" id="IPR036093">
    <property type="entry name" value="NAC_dom_sf"/>
</dbReference>
<dbReference type="GO" id="GO:0003677">
    <property type="term" value="F:DNA binding"/>
    <property type="evidence" value="ECO:0007669"/>
    <property type="project" value="UniProtKB-KW"/>
</dbReference>
<dbReference type="Gene3D" id="2.170.150.80">
    <property type="entry name" value="NAC domain"/>
    <property type="match status" value="1"/>
</dbReference>
<dbReference type="PROSITE" id="PS51005">
    <property type="entry name" value="NAC"/>
    <property type="match status" value="1"/>
</dbReference>
<dbReference type="GeneID" id="108986358"/>
<feature type="compositionally biased region" description="Low complexity" evidence="5">
    <location>
        <begin position="225"/>
        <end position="235"/>
    </location>
</feature>
<evidence type="ECO:0000256" key="2">
    <source>
        <dbReference type="ARBA" id="ARBA00023125"/>
    </source>
</evidence>
<sequence length="235" mass="26679">MDKLKFARNGSRLPPGFRFQPTDEELVFHYLKSKVFSCPLPASIIPDHIKVWEYDPWDLPGGTLEQEMYFFSHKEAKYQNSNRTKRTTNSGYWKATGSDKKIMSSKRDSVMGMKKTLVFYRGKPSQGFKSDWIMHEYRLVDAGTTACILSHEEQLQYDNSITQNPNNLDQVENWVLCRIFSKKGIGMEINDAVINEATSDDKVENFGTTVSSSTTDHLGTQTTVSSSSSSSSRSQ</sequence>
<proteinExistence type="predicted"/>
<dbReference type="KEGG" id="jre:108986358"/>
<feature type="compositionally biased region" description="Polar residues" evidence="5">
    <location>
        <begin position="206"/>
        <end position="224"/>
    </location>
</feature>
<keyword evidence="6" id="KW-1185">Reference proteome</keyword>
<accession>A0A2I4E526</accession>
<dbReference type="PANTHER" id="PTHR31744:SF93">
    <property type="entry name" value="NAC DOMAIN-CONTAINING PROTEIN"/>
    <property type="match status" value="1"/>
</dbReference>
<keyword evidence="4" id="KW-0539">Nucleus</keyword>
<dbReference type="Proteomes" id="UP000235220">
    <property type="component" value="Chromosome 9"/>
</dbReference>
<organism evidence="6 7">
    <name type="scientific">Juglans regia</name>
    <name type="common">English walnut</name>
    <dbReference type="NCBI Taxonomy" id="51240"/>
    <lineage>
        <taxon>Eukaryota</taxon>
        <taxon>Viridiplantae</taxon>
        <taxon>Streptophyta</taxon>
        <taxon>Embryophyta</taxon>
        <taxon>Tracheophyta</taxon>
        <taxon>Spermatophyta</taxon>
        <taxon>Magnoliopsida</taxon>
        <taxon>eudicotyledons</taxon>
        <taxon>Gunneridae</taxon>
        <taxon>Pentapetalae</taxon>
        <taxon>rosids</taxon>
        <taxon>fabids</taxon>
        <taxon>Fagales</taxon>
        <taxon>Juglandaceae</taxon>
        <taxon>Juglans</taxon>
    </lineage>
</organism>
<dbReference type="OrthoDB" id="1871428at2759"/>
<evidence type="ECO:0000313" key="6">
    <source>
        <dbReference type="Proteomes" id="UP000235220"/>
    </source>
</evidence>
<evidence type="ECO:0000256" key="1">
    <source>
        <dbReference type="ARBA" id="ARBA00023015"/>
    </source>
</evidence>
<dbReference type="Pfam" id="PF02365">
    <property type="entry name" value="NAM"/>
    <property type="match status" value="1"/>
</dbReference>
<gene>
    <name evidence="7" type="primary">LOC108986358</name>
</gene>
<reference evidence="7" key="1">
    <citation type="submission" date="2025-08" db="UniProtKB">
        <authorList>
            <consortium name="RefSeq"/>
        </authorList>
    </citation>
    <scope>IDENTIFICATION</scope>
    <source>
        <tissue evidence="7">Leaves</tissue>
    </source>
</reference>
<evidence type="ECO:0000313" key="7">
    <source>
        <dbReference type="RefSeq" id="XP_018814495.1"/>
    </source>
</evidence>
<dbReference type="Gramene" id="Jr09_00360_p1">
    <property type="protein sequence ID" value="cds.Jr09_00360_p1"/>
    <property type="gene ID" value="Jr09_00360"/>
</dbReference>
<dbReference type="SUPFAM" id="SSF101941">
    <property type="entry name" value="NAC domain"/>
    <property type="match status" value="1"/>
</dbReference>
<dbReference type="RefSeq" id="XP_018814495.1">
    <property type="nucleotide sequence ID" value="XM_018958950.1"/>
</dbReference>
<dbReference type="PANTHER" id="PTHR31744">
    <property type="entry name" value="PROTEIN CUP-SHAPED COTYLEDON 2-RELATED"/>
    <property type="match status" value="1"/>
</dbReference>
<protein>
    <submittedName>
        <fullName evidence="7">NAC domain-containing protein 83-like</fullName>
    </submittedName>
</protein>
<dbReference type="STRING" id="51240.A0A2I4E526"/>